<proteinExistence type="predicted"/>
<protein>
    <submittedName>
        <fullName evidence="1">Uncharacterized protein</fullName>
    </submittedName>
</protein>
<keyword evidence="2" id="KW-1185">Reference proteome</keyword>
<sequence length="52" mass="5874">MKARCPLCTRPVPRTIQQWCECGQPMDPGCYEAHEDWCAVHGADAWIGAVER</sequence>
<dbReference type="AlphaFoldDB" id="A0A8A2V7U9"/>
<dbReference type="Proteomes" id="UP000663203">
    <property type="component" value="Chromosome"/>
</dbReference>
<evidence type="ECO:0000313" key="1">
    <source>
        <dbReference type="EMBL" id="QSW97923.1"/>
    </source>
</evidence>
<name>A0A8A2V7U9_9EURY</name>
<dbReference type="KEGG" id="hakz:J0X25_10885"/>
<dbReference type="EMBL" id="CP071462">
    <property type="protein sequence ID" value="QSW97923.1"/>
    <property type="molecule type" value="Genomic_DNA"/>
</dbReference>
<dbReference type="RefSeq" id="WP_207287542.1">
    <property type="nucleotide sequence ID" value="NZ_CP071462.1"/>
</dbReference>
<gene>
    <name evidence="1" type="ORF">J0X25_10885</name>
</gene>
<organism evidence="1 2">
    <name type="scientific">Haloterrigena alkaliphila</name>
    <dbReference type="NCBI Taxonomy" id="2816475"/>
    <lineage>
        <taxon>Archaea</taxon>
        <taxon>Methanobacteriati</taxon>
        <taxon>Methanobacteriota</taxon>
        <taxon>Stenosarchaea group</taxon>
        <taxon>Halobacteria</taxon>
        <taxon>Halobacteriales</taxon>
        <taxon>Natrialbaceae</taxon>
        <taxon>Haloterrigena</taxon>
    </lineage>
</organism>
<dbReference type="GeneID" id="63187816"/>
<evidence type="ECO:0000313" key="2">
    <source>
        <dbReference type="Proteomes" id="UP000663203"/>
    </source>
</evidence>
<reference evidence="1 2" key="1">
    <citation type="submission" date="2021-03" db="EMBL/GenBank/DDBJ databases">
        <title>Haloterrigena longa sp. nov. and Haloterrigena limicola sp. nov., extremely halophilic archaea isolated from a salt lake.</title>
        <authorList>
            <person name="Henglin C."/>
        </authorList>
    </citation>
    <scope>NUCLEOTIDE SEQUENCE [LARGE SCALE GENOMIC DNA]</scope>
    <source>
        <strain evidence="1 2">KZCA68</strain>
    </source>
</reference>
<accession>A0A8A2V7U9</accession>